<dbReference type="EMBL" id="BGPR01005613">
    <property type="protein sequence ID" value="GBN11825.1"/>
    <property type="molecule type" value="Genomic_DNA"/>
</dbReference>
<keyword evidence="2" id="KW-1185">Reference proteome</keyword>
<organism evidence="1 2">
    <name type="scientific">Araneus ventricosus</name>
    <name type="common">Orbweaver spider</name>
    <name type="synonym">Epeira ventricosa</name>
    <dbReference type="NCBI Taxonomy" id="182803"/>
    <lineage>
        <taxon>Eukaryota</taxon>
        <taxon>Metazoa</taxon>
        <taxon>Ecdysozoa</taxon>
        <taxon>Arthropoda</taxon>
        <taxon>Chelicerata</taxon>
        <taxon>Arachnida</taxon>
        <taxon>Araneae</taxon>
        <taxon>Araneomorphae</taxon>
        <taxon>Entelegynae</taxon>
        <taxon>Araneoidea</taxon>
        <taxon>Araneidae</taxon>
        <taxon>Araneus</taxon>
    </lineage>
</organism>
<dbReference type="Proteomes" id="UP000499080">
    <property type="component" value="Unassembled WGS sequence"/>
</dbReference>
<accession>A0A4Y2LAW8</accession>
<evidence type="ECO:0000313" key="2">
    <source>
        <dbReference type="Proteomes" id="UP000499080"/>
    </source>
</evidence>
<sequence>MIIELACRQQEHKASARAKREMTDDACTFIALSSPLRMSKIDSACRTKLLPQTLYALLTFTVIIKKNNLVSQLPVNNNKDPVADDFKGGKVVHCTPGNLYAVRDFIHLQCEACSPSTLQESSIMSVISCVIQN</sequence>
<comment type="caution">
    <text evidence="1">The sequence shown here is derived from an EMBL/GenBank/DDBJ whole genome shotgun (WGS) entry which is preliminary data.</text>
</comment>
<evidence type="ECO:0000313" key="1">
    <source>
        <dbReference type="EMBL" id="GBN11825.1"/>
    </source>
</evidence>
<reference evidence="1 2" key="1">
    <citation type="journal article" date="2019" name="Sci. Rep.">
        <title>Orb-weaving spider Araneus ventricosus genome elucidates the spidroin gene catalogue.</title>
        <authorList>
            <person name="Kono N."/>
            <person name="Nakamura H."/>
            <person name="Ohtoshi R."/>
            <person name="Moran D.A.P."/>
            <person name="Shinohara A."/>
            <person name="Yoshida Y."/>
            <person name="Fujiwara M."/>
            <person name="Mori M."/>
            <person name="Tomita M."/>
            <person name="Arakawa K."/>
        </authorList>
    </citation>
    <scope>NUCLEOTIDE SEQUENCE [LARGE SCALE GENOMIC DNA]</scope>
</reference>
<name>A0A4Y2LAW8_ARAVE</name>
<gene>
    <name evidence="1" type="ORF">AVEN_147004_1</name>
</gene>
<proteinExistence type="predicted"/>
<protein>
    <submittedName>
        <fullName evidence="1">Uncharacterized protein</fullName>
    </submittedName>
</protein>
<dbReference type="AlphaFoldDB" id="A0A4Y2LAW8"/>